<organism evidence="1 2">
    <name type="scientific">Diplodia intermedia</name>
    <dbReference type="NCBI Taxonomy" id="856260"/>
    <lineage>
        <taxon>Eukaryota</taxon>
        <taxon>Fungi</taxon>
        <taxon>Dikarya</taxon>
        <taxon>Ascomycota</taxon>
        <taxon>Pezizomycotina</taxon>
        <taxon>Dothideomycetes</taxon>
        <taxon>Dothideomycetes incertae sedis</taxon>
        <taxon>Botryosphaeriales</taxon>
        <taxon>Botryosphaeriaceae</taxon>
        <taxon>Diplodia</taxon>
    </lineage>
</organism>
<dbReference type="EMBL" id="JAKEKT020000113">
    <property type="protein sequence ID" value="KAL1635510.1"/>
    <property type="molecule type" value="Genomic_DNA"/>
</dbReference>
<keyword evidence="2" id="KW-1185">Reference proteome</keyword>
<sequence>MAYEWLDIHPTVYNACHRSTFNISFRPVLHHVINKATNEELYDHYLKAYRKCFAKHKCKHRDVMASFSVLQLILYLHAAYNSSSFELQATRTLYNFNNNHYQSHQHTEFFSKYHFLPFVKLPNAPATWEHDEQFVDPTKLLFLQRDNAPSTQLEFWFPFQFRRGNIDDYGEFPIYIRVSTYHTGIPYRD</sequence>
<reference evidence="1 2" key="1">
    <citation type="journal article" date="2023" name="Plant Dis.">
        <title>First Report of Diplodia intermedia Causing Canker and Dieback Diseases on Apple Trees in Canada.</title>
        <authorList>
            <person name="Ellouze W."/>
            <person name="Ilyukhin E."/>
            <person name="Sulman M."/>
            <person name="Ali S."/>
        </authorList>
    </citation>
    <scope>NUCLEOTIDE SEQUENCE [LARGE SCALE GENOMIC DNA]</scope>
    <source>
        <strain evidence="1 2">M45-28</strain>
    </source>
</reference>
<comment type="caution">
    <text evidence="1">The sequence shown here is derived from an EMBL/GenBank/DDBJ whole genome shotgun (WGS) entry which is preliminary data.</text>
</comment>
<accession>A0ABR3T7I9</accession>
<evidence type="ECO:0000313" key="1">
    <source>
        <dbReference type="EMBL" id="KAL1635510.1"/>
    </source>
</evidence>
<name>A0ABR3T7I9_9PEZI</name>
<evidence type="ECO:0000313" key="2">
    <source>
        <dbReference type="Proteomes" id="UP001521184"/>
    </source>
</evidence>
<dbReference type="Proteomes" id="UP001521184">
    <property type="component" value="Unassembled WGS sequence"/>
</dbReference>
<protein>
    <submittedName>
        <fullName evidence="1">Uncharacterized protein</fullName>
    </submittedName>
</protein>
<gene>
    <name evidence="1" type="ORF">SLS58_010206</name>
</gene>
<proteinExistence type="predicted"/>